<dbReference type="RefSeq" id="WP_379741270.1">
    <property type="nucleotide sequence ID" value="NZ_JBHSGW010000025.1"/>
</dbReference>
<evidence type="ECO:0000313" key="1">
    <source>
        <dbReference type="EMBL" id="MFC4740257.1"/>
    </source>
</evidence>
<dbReference type="Proteomes" id="UP001595885">
    <property type="component" value="Unassembled WGS sequence"/>
</dbReference>
<comment type="caution">
    <text evidence="1">The sequence shown here is derived from an EMBL/GenBank/DDBJ whole genome shotgun (WGS) entry which is preliminary data.</text>
</comment>
<proteinExistence type="predicted"/>
<protein>
    <recommendedName>
        <fullName evidence="3">Transcriptional regulator</fullName>
    </recommendedName>
</protein>
<accession>A0ABV9P843</accession>
<name>A0ABV9P843_9FLAO</name>
<dbReference type="EMBL" id="JBHSGW010000025">
    <property type="protein sequence ID" value="MFC4740257.1"/>
    <property type="molecule type" value="Genomic_DNA"/>
</dbReference>
<evidence type="ECO:0008006" key="3">
    <source>
        <dbReference type="Google" id="ProtNLM"/>
    </source>
</evidence>
<keyword evidence="2" id="KW-1185">Reference proteome</keyword>
<sequence>MNYIKHLTGFFEKVAIDKTLNPTHVSLYIALFQFWNCNRFKNPISINRDEVMRISKISSKATYHKCLKNLHSLGYINYEPSYNPFKGSHVILFNFSEDLKPAPKSERKPKMNHLLNLFQNKL</sequence>
<organism evidence="1 2">
    <name type="scientific">Flavobacterium ponti</name>
    <dbReference type="NCBI Taxonomy" id="665133"/>
    <lineage>
        <taxon>Bacteria</taxon>
        <taxon>Pseudomonadati</taxon>
        <taxon>Bacteroidota</taxon>
        <taxon>Flavobacteriia</taxon>
        <taxon>Flavobacteriales</taxon>
        <taxon>Flavobacteriaceae</taxon>
        <taxon>Flavobacterium</taxon>
    </lineage>
</organism>
<evidence type="ECO:0000313" key="2">
    <source>
        <dbReference type="Proteomes" id="UP001595885"/>
    </source>
</evidence>
<reference evidence="2" key="1">
    <citation type="journal article" date="2019" name="Int. J. Syst. Evol. Microbiol.">
        <title>The Global Catalogue of Microorganisms (GCM) 10K type strain sequencing project: providing services to taxonomists for standard genome sequencing and annotation.</title>
        <authorList>
            <consortium name="The Broad Institute Genomics Platform"/>
            <consortium name="The Broad Institute Genome Sequencing Center for Infectious Disease"/>
            <person name="Wu L."/>
            <person name="Ma J."/>
        </authorList>
    </citation>
    <scope>NUCLEOTIDE SEQUENCE [LARGE SCALE GENOMIC DNA]</scope>
    <source>
        <strain evidence="2">CCUG 50349</strain>
    </source>
</reference>
<gene>
    <name evidence="1" type="ORF">ACFO3U_09660</name>
</gene>